<protein>
    <recommendedName>
        <fullName evidence="4">Kinesin-like protein</fullName>
    </recommendedName>
</protein>
<evidence type="ECO:0000256" key="3">
    <source>
        <dbReference type="PROSITE-ProRule" id="PRU00283"/>
    </source>
</evidence>
<dbReference type="GO" id="GO:0008017">
    <property type="term" value="F:microtubule binding"/>
    <property type="evidence" value="ECO:0007669"/>
    <property type="project" value="InterPro"/>
</dbReference>
<evidence type="ECO:0000256" key="1">
    <source>
        <dbReference type="ARBA" id="ARBA00022741"/>
    </source>
</evidence>
<keyword evidence="4" id="KW-0493">Microtubule</keyword>
<evidence type="ECO:0000256" key="2">
    <source>
        <dbReference type="ARBA" id="ARBA00022840"/>
    </source>
</evidence>
<dbReference type="PROSITE" id="PS00411">
    <property type="entry name" value="KINESIN_MOTOR_1"/>
    <property type="match status" value="1"/>
</dbReference>
<dbReference type="AlphaFoldDB" id="A0A0V0R2F0"/>
<dbReference type="GO" id="GO:0005875">
    <property type="term" value="C:microtubule associated complex"/>
    <property type="evidence" value="ECO:0007669"/>
    <property type="project" value="TreeGrafter"/>
</dbReference>
<dbReference type="Proteomes" id="UP000054937">
    <property type="component" value="Unassembled WGS sequence"/>
</dbReference>
<name>A0A0V0R2F0_PSEPJ</name>
<dbReference type="GO" id="GO:0005874">
    <property type="term" value="C:microtubule"/>
    <property type="evidence" value="ECO:0007669"/>
    <property type="project" value="UniProtKB-KW"/>
</dbReference>
<dbReference type="EMBL" id="LDAU01000059">
    <property type="protein sequence ID" value="KRX08676.1"/>
    <property type="molecule type" value="Genomic_DNA"/>
</dbReference>
<evidence type="ECO:0000256" key="4">
    <source>
        <dbReference type="RuleBase" id="RU000394"/>
    </source>
</evidence>
<comment type="caution">
    <text evidence="8">The sequence shown here is derived from an EMBL/GenBank/DDBJ whole genome shotgun (WGS) entry which is preliminary data.</text>
</comment>
<evidence type="ECO:0000256" key="6">
    <source>
        <dbReference type="SAM" id="MobiDB-lite"/>
    </source>
</evidence>
<evidence type="ECO:0000313" key="9">
    <source>
        <dbReference type="Proteomes" id="UP000054937"/>
    </source>
</evidence>
<dbReference type="OrthoDB" id="3176171at2759"/>
<reference evidence="8 9" key="1">
    <citation type="journal article" date="2015" name="Sci. Rep.">
        <title>Genome of the facultative scuticociliatosis pathogen Pseudocohnilembus persalinus provides insight into its virulence through horizontal gene transfer.</title>
        <authorList>
            <person name="Xiong J."/>
            <person name="Wang G."/>
            <person name="Cheng J."/>
            <person name="Tian M."/>
            <person name="Pan X."/>
            <person name="Warren A."/>
            <person name="Jiang C."/>
            <person name="Yuan D."/>
            <person name="Miao W."/>
        </authorList>
    </citation>
    <scope>NUCLEOTIDE SEQUENCE [LARGE SCALE GENOMIC DNA]</scope>
    <source>
        <strain evidence="8">36N120E</strain>
    </source>
</reference>
<dbReference type="InterPro" id="IPR027640">
    <property type="entry name" value="Kinesin-like_fam"/>
</dbReference>
<dbReference type="InterPro" id="IPR019821">
    <property type="entry name" value="Kinesin_motor_CS"/>
</dbReference>
<keyword evidence="8" id="KW-0378">Hydrolase</keyword>
<evidence type="ECO:0000313" key="8">
    <source>
        <dbReference type="EMBL" id="KRX08676.1"/>
    </source>
</evidence>
<feature type="domain" description="Kinesin motor" evidence="7">
    <location>
        <begin position="12"/>
        <end position="345"/>
    </location>
</feature>
<keyword evidence="2 3" id="KW-0067">ATP-binding</keyword>
<dbReference type="GO" id="GO:0007052">
    <property type="term" value="P:mitotic spindle organization"/>
    <property type="evidence" value="ECO:0007669"/>
    <property type="project" value="TreeGrafter"/>
</dbReference>
<evidence type="ECO:0000259" key="7">
    <source>
        <dbReference type="PROSITE" id="PS50067"/>
    </source>
</evidence>
<keyword evidence="1 3" id="KW-0547">Nucleotide-binding</keyword>
<dbReference type="PANTHER" id="PTHR47969">
    <property type="entry name" value="CHROMOSOME-ASSOCIATED KINESIN KIF4A-RELATED"/>
    <property type="match status" value="1"/>
</dbReference>
<organism evidence="8 9">
    <name type="scientific">Pseudocohnilembus persalinus</name>
    <name type="common">Ciliate</name>
    <dbReference type="NCBI Taxonomy" id="266149"/>
    <lineage>
        <taxon>Eukaryota</taxon>
        <taxon>Sar</taxon>
        <taxon>Alveolata</taxon>
        <taxon>Ciliophora</taxon>
        <taxon>Intramacronucleata</taxon>
        <taxon>Oligohymenophorea</taxon>
        <taxon>Scuticociliatia</taxon>
        <taxon>Philasterida</taxon>
        <taxon>Pseudocohnilembidae</taxon>
        <taxon>Pseudocohnilembus</taxon>
    </lineage>
</organism>
<evidence type="ECO:0000256" key="5">
    <source>
        <dbReference type="SAM" id="Coils"/>
    </source>
</evidence>
<dbReference type="GO" id="GO:0003777">
    <property type="term" value="F:microtubule motor activity"/>
    <property type="evidence" value="ECO:0007669"/>
    <property type="project" value="InterPro"/>
</dbReference>
<dbReference type="Pfam" id="PF00225">
    <property type="entry name" value="Kinesin"/>
    <property type="match status" value="1"/>
</dbReference>
<dbReference type="CDD" id="cd00106">
    <property type="entry name" value="KISc"/>
    <property type="match status" value="1"/>
</dbReference>
<dbReference type="SUPFAM" id="SSF52540">
    <property type="entry name" value="P-loop containing nucleoside triphosphate hydrolases"/>
    <property type="match status" value="1"/>
</dbReference>
<dbReference type="Gene3D" id="3.40.850.10">
    <property type="entry name" value="Kinesin motor domain"/>
    <property type="match status" value="1"/>
</dbReference>
<comment type="similarity">
    <text evidence="3 4">Belongs to the TRAFAC class myosin-kinesin ATPase superfamily. Kinesin family.</text>
</comment>
<dbReference type="GO" id="GO:0005524">
    <property type="term" value="F:ATP binding"/>
    <property type="evidence" value="ECO:0007669"/>
    <property type="project" value="UniProtKB-UniRule"/>
</dbReference>
<dbReference type="InterPro" id="IPR036961">
    <property type="entry name" value="Kinesin_motor_dom_sf"/>
</dbReference>
<dbReference type="GO" id="GO:0007018">
    <property type="term" value="P:microtubule-based movement"/>
    <property type="evidence" value="ECO:0007669"/>
    <property type="project" value="InterPro"/>
</dbReference>
<dbReference type="InterPro" id="IPR027417">
    <property type="entry name" value="P-loop_NTPase"/>
</dbReference>
<keyword evidence="9" id="KW-1185">Reference proteome</keyword>
<dbReference type="PROSITE" id="PS50067">
    <property type="entry name" value="KINESIN_MOTOR_2"/>
    <property type="match status" value="1"/>
</dbReference>
<dbReference type="OMA" id="FGMINNS"/>
<sequence length="586" mass="67746">MFETQKKSKKAQMQVYCRIRPDFNQSVLFPYEVDHKNNIMDVQQYTKSYKENLEFKYSGIFDGSCTQEQVFDEVALPVIHNCLEGYNGTIFAYGQTGSGKTYTMTGAESWQLRGIIPRVIQSIFDEVDKVEGIEYTLYVSFMEIYNENAYDLLERKHLEQPLETWNKINLFEDDYGNIHLKNISVHSCANEQEGIDLLMMGNFVRQVSATPVNQSSSRSHCIFTITIEGKQINNSSVFVSKLHLVDLAGSERAGRNQTEGQLLNEAKYINLSLSYLEQVILALNEKRKNGGRTHIPYRNSLLTTILKDSLGGNCKTVMVANISPELENYEESVSTLRFSQRVAALENEISKKEKVDLQLMVNKLEQEKLLLFKELDNYQKIILNMEGGQEILELYKNNQLEIDNLPNNSMLTKNASQNGNFQFSQQNNLEISKQVAQQPINTNIANKVDQFLNERDENIEVSDANEAYQCFYAMKQLYNTRMKEYVTELTFISEKLQKYDELLSKRKQAKEEQKKKGTNSTFAENSISIENNTTNLNNIQQMQKQKNYQQQMQNGNPNLQNQCQKQYQQNQIQNQQMNGSKPYQQH</sequence>
<feature type="coiled-coil region" evidence="5">
    <location>
        <begin position="347"/>
        <end position="381"/>
    </location>
</feature>
<dbReference type="SMART" id="SM00129">
    <property type="entry name" value="KISc"/>
    <property type="match status" value="1"/>
</dbReference>
<feature type="compositionally biased region" description="Low complexity" evidence="6">
    <location>
        <begin position="543"/>
        <end position="578"/>
    </location>
</feature>
<feature type="binding site" evidence="3">
    <location>
        <begin position="94"/>
        <end position="101"/>
    </location>
    <ligand>
        <name>ATP</name>
        <dbReference type="ChEBI" id="CHEBI:30616"/>
    </ligand>
</feature>
<keyword evidence="5" id="KW-0175">Coiled coil</keyword>
<feature type="region of interest" description="Disordered" evidence="6">
    <location>
        <begin position="543"/>
        <end position="586"/>
    </location>
</feature>
<gene>
    <name evidence="8" type="ORF">PPERSA_07488</name>
</gene>
<proteinExistence type="inferred from homology"/>
<keyword evidence="3 4" id="KW-0505">Motor protein</keyword>
<dbReference type="PANTHER" id="PTHR47969:SF29">
    <property type="entry name" value="KINESIN-LIKE PROTEIN"/>
    <property type="match status" value="1"/>
</dbReference>
<accession>A0A0V0R2F0</accession>
<dbReference type="InterPro" id="IPR001752">
    <property type="entry name" value="Kinesin_motor_dom"/>
</dbReference>
<dbReference type="GO" id="GO:0051231">
    <property type="term" value="P:spindle elongation"/>
    <property type="evidence" value="ECO:0007669"/>
    <property type="project" value="TreeGrafter"/>
</dbReference>
<dbReference type="InParanoid" id="A0A0V0R2F0"/>
<dbReference type="PRINTS" id="PR00380">
    <property type="entry name" value="KINESINHEAVY"/>
</dbReference>
<dbReference type="GO" id="GO:0016787">
    <property type="term" value="F:hydrolase activity"/>
    <property type="evidence" value="ECO:0007669"/>
    <property type="project" value="UniProtKB-KW"/>
</dbReference>